<protein>
    <recommendedName>
        <fullName evidence="3">GNAT family N-acetyltransferase</fullName>
    </recommendedName>
</protein>
<evidence type="ECO:0000313" key="1">
    <source>
        <dbReference type="EMBL" id="MBB5092119.1"/>
    </source>
</evidence>
<reference evidence="1 2" key="1">
    <citation type="submission" date="2020-08" db="EMBL/GenBank/DDBJ databases">
        <title>Genomic Encyclopedia of Type Strains, Phase IV (KMG-IV): sequencing the most valuable type-strain genomes for metagenomic binning, comparative biology and taxonomic classification.</title>
        <authorList>
            <person name="Goeker M."/>
        </authorList>
    </citation>
    <scope>NUCLEOTIDE SEQUENCE [LARGE SCALE GENOMIC DNA]</scope>
    <source>
        <strain evidence="1 2">DSM 25620</strain>
    </source>
</reference>
<evidence type="ECO:0008006" key="3">
    <source>
        <dbReference type="Google" id="ProtNLM"/>
    </source>
</evidence>
<sequence length="371" mass="41704">MTEIRSLAEADIPVVAKLFQKIFRKSDKEPSAELIAYLQRLYIRFAGETVPASKVLLDKNGNVSGFLGVNYFDYFCEATNKTLRTAIVSTLMVEDHQHNPLGGVKLMRSLQKDGYDLMITETASEVAAAIWKKLDAVQLTNYSLDWLRIIRPLSFMTEIAGSKLKPLAMLQPFARKFDDRKRNAMHGKSLRWSATPSDWPTAQQLTCTDIDATEFAELYQHYAQSFSCRPQWNTEQLLNRLEDAVQKPEYGKAYMVKAGTKSGKNLGLFLYHLESGKTARVLEFFSDPKAASQMIDTLIHHAASNGAVAIRGRTQPDLMEAMLGKRIAFTHLCSTMVWAQDPALLPPFVEGKALLNGLAGEFWNRLYANPL</sequence>
<gene>
    <name evidence="1" type="ORF">HNQ68_002673</name>
</gene>
<dbReference type="AlphaFoldDB" id="A0A7W8AKQ6"/>
<dbReference type="Proteomes" id="UP000531231">
    <property type="component" value="Unassembled WGS sequence"/>
</dbReference>
<evidence type="ECO:0000313" key="2">
    <source>
        <dbReference type="Proteomes" id="UP000531231"/>
    </source>
</evidence>
<dbReference type="EMBL" id="JACHIL010000005">
    <property type="protein sequence ID" value="MBB5092119.1"/>
    <property type="molecule type" value="Genomic_DNA"/>
</dbReference>
<keyword evidence="2" id="KW-1185">Reference proteome</keyword>
<dbReference type="RefSeq" id="WP_151160189.1">
    <property type="nucleotide sequence ID" value="NZ_JACHIL010000005.1"/>
</dbReference>
<comment type="caution">
    <text evidence="1">The sequence shown here is derived from an EMBL/GenBank/DDBJ whole genome shotgun (WGS) entry which is preliminary data.</text>
</comment>
<proteinExistence type="predicted"/>
<dbReference type="InterPro" id="IPR016181">
    <property type="entry name" value="Acyl_CoA_acyltransferase"/>
</dbReference>
<name>A0A7W8AKQ6_9HYPH</name>
<accession>A0A7W8AKQ6</accession>
<dbReference type="SUPFAM" id="SSF55729">
    <property type="entry name" value="Acyl-CoA N-acyltransferases (Nat)"/>
    <property type="match status" value="1"/>
</dbReference>
<organism evidence="1 2">
    <name type="scientific">Pseudochrobactrum saccharolyticum</name>
    <dbReference type="NCBI Taxonomy" id="354352"/>
    <lineage>
        <taxon>Bacteria</taxon>
        <taxon>Pseudomonadati</taxon>
        <taxon>Pseudomonadota</taxon>
        <taxon>Alphaproteobacteria</taxon>
        <taxon>Hyphomicrobiales</taxon>
        <taxon>Brucellaceae</taxon>
        <taxon>Pseudochrobactrum</taxon>
    </lineage>
</organism>